<dbReference type="InterPro" id="IPR008681">
    <property type="entry name" value="Neg-reg_MecA"/>
</dbReference>
<reference evidence="3" key="1">
    <citation type="submission" date="2009-04" db="EMBL/GenBank/DDBJ databases">
        <authorList>
            <person name="Weinstock G."/>
            <person name="Sodergren E."/>
            <person name="Clifton S."/>
            <person name="Fulton L."/>
            <person name="Fulton B."/>
            <person name="Courtney L."/>
            <person name="Fronick C."/>
            <person name="Harrison M."/>
            <person name="Strong C."/>
            <person name="Farmer C."/>
            <person name="Delahaunty K."/>
            <person name="Markovic C."/>
            <person name="Hall O."/>
            <person name="Minx P."/>
            <person name="Tomlinson C."/>
            <person name="Mitreva M."/>
            <person name="Nelson J."/>
            <person name="Hou S."/>
            <person name="Wollam A."/>
            <person name="Pepin K.H."/>
            <person name="Johnson M."/>
            <person name="Bhonagiri V."/>
            <person name="Nash W.E."/>
            <person name="Warren W."/>
            <person name="Chinwalla A."/>
            <person name="Mardis E.R."/>
            <person name="Wilson R.K."/>
        </authorList>
    </citation>
    <scope>NUCLEOTIDE SEQUENCE [LARGE SCALE GENOMIC DNA]</scope>
    <source>
        <strain evidence="3">DSM 14600</strain>
    </source>
</reference>
<dbReference type="eggNOG" id="COG4862">
    <property type="taxonomic scope" value="Bacteria"/>
</dbReference>
<comment type="caution">
    <text evidence="3">The sequence shown here is derived from an EMBL/GenBank/DDBJ whole genome shotgun (WGS) entry which is preliminary data.</text>
</comment>
<dbReference type="InterPro" id="IPR038471">
    <property type="entry name" value="MecA_C_sf"/>
</dbReference>
<proteinExistence type="inferred from homology"/>
<organism evidence="3 4">
    <name type="scientific">Shuttleworthella satelles DSM 14600</name>
    <dbReference type="NCBI Taxonomy" id="626523"/>
    <lineage>
        <taxon>Bacteria</taxon>
        <taxon>Bacillati</taxon>
        <taxon>Bacillota</taxon>
        <taxon>Clostridia</taxon>
        <taxon>Lachnospirales</taxon>
        <taxon>Lachnospiraceae</taxon>
        <taxon>Shuttleworthella</taxon>
    </lineage>
</organism>
<dbReference type="RefSeq" id="WP_006905604.1">
    <property type="nucleotide sequence ID" value="NZ_GG665866.1"/>
</dbReference>
<dbReference type="Pfam" id="PF05389">
    <property type="entry name" value="MecA"/>
    <property type="match status" value="1"/>
</dbReference>
<sequence>MKFKKISDNAIRCTITADEMSSYDIQLDDLLEDRKKAETFLRYVLEEAREEVNFTASEEALSVQLSVMPGGDVSMMISGGQEESLHDVIDQLKDTLSELGLNPDAGDGQKETESGEGISLTQSAQELENRPEQKSEGVSHGKDAARAPAVASAEIDISQRPPTASDMVMARMGEEIARQSVGRKNLLAQLDKPLWAEFSSFEHLLGMLTHTELPREIPSELYRRDQIYYLRLFFADQVDVVAKCALSISEYADFMYAEEEGFLTFREHADLILDRNAVAALYCLTE</sequence>
<dbReference type="AlphaFoldDB" id="C4G9B9"/>
<dbReference type="PANTHER" id="PTHR39161:SF1">
    <property type="entry name" value="ADAPTER PROTEIN MECA 1"/>
    <property type="match status" value="1"/>
</dbReference>
<gene>
    <name evidence="3" type="ORF">GCWU000342_00570</name>
</gene>
<comment type="similarity">
    <text evidence="1">Belongs to the MecA family.</text>
</comment>
<evidence type="ECO:0000313" key="3">
    <source>
        <dbReference type="EMBL" id="EEP29216.1"/>
    </source>
</evidence>
<evidence type="ECO:0000256" key="2">
    <source>
        <dbReference type="SAM" id="MobiDB-lite"/>
    </source>
</evidence>
<feature type="region of interest" description="Disordered" evidence="2">
    <location>
        <begin position="98"/>
        <end position="162"/>
    </location>
</feature>
<evidence type="ECO:0000313" key="4">
    <source>
        <dbReference type="Proteomes" id="UP000003494"/>
    </source>
</evidence>
<dbReference type="Proteomes" id="UP000003494">
    <property type="component" value="Unassembled WGS sequence"/>
</dbReference>
<dbReference type="Gene3D" id="3.30.70.1950">
    <property type="match status" value="1"/>
</dbReference>
<accession>C4G9B9</accession>
<name>C4G9B9_9FIRM</name>
<protein>
    <recommendedName>
        <fullName evidence="5">Negative regulator of genetic competence (MecA)</fullName>
    </recommendedName>
</protein>
<dbReference type="STRING" id="626523.GCWU000342_00570"/>
<evidence type="ECO:0008006" key="5">
    <source>
        <dbReference type="Google" id="ProtNLM"/>
    </source>
</evidence>
<dbReference type="HOGENOM" id="CLU_1193011_0_0_9"/>
<feature type="compositionally biased region" description="Basic and acidic residues" evidence="2">
    <location>
        <begin position="127"/>
        <end position="145"/>
    </location>
</feature>
<dbReference type="EMBL" id="ACIP02000001">
    <property type="protein sequence ID" value="EEP29216.1"/>
    <property type="molecule type" value="Genomic_DNA"/>
</dbReference>
<evidence type="ECO:0000256" key="1">
    <source>
        <dbReference type="ARBA" id="ARBA00005397"/>
    </source>
</evidence>
<keyword evidence="4" id="KW-1185">Reference proteome</keyword>
<dbReference type="PANTHER" id="PTHR39161">
    <property type="entry name" value="ADAPTER PROTEIN MECA"/>
    <property type="match status" value="1"/>
</dbReference>